<dbReference type="CDD" id="cd16321">
    <property type="entry name" value="MraZ_C"/>
    <property type="match status" value="1"/>
</dbReference>
<organism evidence="9 10">
    <name type="scientific">Roseibium denhamense</name>
    <dbReference type="NCBI Taxonomy" id="76305"/>
    <lineage>
        <taxon>Bacteria</taxon>
        <taxon>Pseudomonadati</taxon>
        <taxon>Pseudomonadota</taxon>
        <taxon>Alphaproteobacteria</taxon>
        <taxon>Hyphomicrobiales</taxon>
        <taxon>Stappiaceae</taxon>
        <taxon>Roseibium</taxon>
    </lineage>
</organism>
<dbReference type="InterPro" id="IPR007159">
    <property type="entry name" value="SpoVT-AbrB_dom"/>
</dbReference>
<dbReference type="Proteomes" id="UP001157914">
    <property type="component" value="Unassembled WGS sequence"/>
</dbReference>
<dbReference type="SUPFAM" id="SSF89447">
    <property type="entry name" value="AbrB/MazE/MraZ-like"/>
    <property type="match status" value="1"/>
</dbReference>
<dbReference type="PANTHER" id="PTHR34701">
    <property type="entry name" value="TRANSCRIPTIONAL REGULATOR MRAZ"/>
    <property type="match status" value="1"/>
</dbReference>
<comment type="subunit">
    <text evidence="7">Forms oligomers.</text>
</comment>
<dbReference type="CDD" id="cd16320">
    <property type="entry name" value="MraZ_N"/>
    <property type="match status" value="1"/>
</dbReference>
<evidence type="ECO:0000256" key="3">
    <source>
        <dbReference type="ARBA" id="ARBA00022737"/>
    </source>
</evidence>
<keyword evidence="4 7" id="KW-0805">Transcription regulation</keyword>
<dbReference type="InterPro" id="IPR035642">
    <property type="entry name" value="MraZ_N"/>
</dbReference>
<evidence type="ECO:0000313" key="10">
    <source>
        <dbReference type="Proteomes" id="UP001157914"/>
    </source>
</evidence>
<evidence type="ECO:0000256" key="5">
    <source>
        <dbReference type="ARBA" id="ARBA00023125"/>
    </source>
</evidence>
<name>A0ABY1NAZ1_9HYPH</name>
<keyword evidence="3" id="KW-0677">Repeat</keyword>
<dbReference type="InterPro" id="IPR035644">
    <property type="entry name" value="MraZ_C"/>
</dbReference>
<comment type="subcellular location">
    <subcellularLocation>
        <location evidence="7">Cytoplasm</location>
        <location evidence="7">Nucleoid</location>
    </subcellularLocation>
</comment>
<protein>
    <recommendedName>
        <fullName evidence="1 7">Transcriptional regulator MraZ</fullName>
    </recommendedName>
</protein>
<dbReference type="RefSeq" id="WP_155191784.1">
    <property type="nucleotide sequence ID" value="NZ_BAAAEA010000001.1"/>
</dbReference>
<sequence>MAGFVSHFTNRLDAKGRVSIPAPFRAVLARDGFEGLYCFNSTHNPAVDAGGNQLLAEIKTQTEKFAKLTSDHDMLAAALFGDSEILKVDGDGRMTISDMIREQTGLSDQVTFVGLDYKFQIWEPQKYREYRAEAQKRALAMLSALGPASSQGGPA</sequence>
<dbReference type="InterPro" id="IPR037914">
    <property type="entry name" value="SpoVT-AbrB_sf"/>
</dbReference>
<comment type="caution">
    <text evidence="9">The sequence shown here is derived from an EMBL/GenBank/DDBJ whole genome shotgun (WGS) entry which is preliminary data.</text>
</comment>
<accession>A0ABY1NAZ1</accession>
<evidence type="ECO:0000256" key="6">
    <source>
        <dbReference type="ARBA" id="ARBA00023163"/>
    </source>
</evidence>
<dbReference type="HAMAP" id="MF_01008">
    <property type="entry name" value="MraZ"/>
    <property type="match status" value="1"/>
</dbReference>
<reference evidence="9 10" key="1">
    <citation type="submission" date="2017-05" db="EMBL/GenBank/DDBJ databases">
        <authorList>
            <person name="Varghese N."/>
            <person name="Submissions S."/>
        </authorList>
    </citation>
    <scope>NUCLEOTIDE SEQUENCE [LARGE SCALE GENOMIC DNA]</scope>
    <source>
        <strain evidence="9 10">DSM 15949</strain>
    </source>
</reference>
<keyword evidence="10" id="KW-1185">Reference proteome</keyword>
<dbReference type="InterPro" id="IPR038619">
    <property type="entry name" value="MraZ_sf"/>
</dbReference>
<gene>
    <name evidence="7" type="primary">mraZ</name>
    <name evidence="9" type="ORF">SAMN06265374_0687</name>
</gene>
<keyword evidence="2 7" id="KW-0963">Cytoplasm</keyword>
<dbReference type="Pfam" id="PF02381">
    <property type="entry name" value="MraZ"/>
    <property type="match status" value="1"/>
</dbReference>
<comment type="similarity">
    <text evidence="7">Belongs to the MraZ family.</text>
</comment>
<evidence type="ECO:0000256" key="4">
    <source>
        <dbReference type="ARBA" id="ARBA00023015"/>
    </source>
</evidence>
<dbReference type="PANTHER" id="PTHR34701:SF1">
    <property type="entry name" value="TRANSCRIPTIONAL REGULATOR MRAZ"/>
    <property type="match status" value="1"/>
</dbReference>
<dbReference type="InterPro" id="IPR003444">
    <property type="entry name" value="MraZ"/>
</dbReference>
<dbReference type="InterPro" id="IPR020603">
    <property type="entry name" value="MraZ_dom"/>
</dbReference>
<keyword evidence="6 7" id="KW-0804">Transcription</keyword>
<feature type="domain" description="SpoVT-AbrB" evidence="8">
    <location>
        <begin position="7"/>
        <end position="54"/>
    </location>
</feature>
<dbReference type="PROSITE" id="PS51740">
    <property type="entry name" value="SPOVT_ABRB"/>
    <property type="match status" value="2"/>
</dbReference>
<evidence type="ECO:0000256" key="1">
    <source>
        <dbReference type="ARBA" id="ARBA00013860"/>
    </source>
</evidence>
<keyword evidence="5 7" id="KW-0238">DNA-binding</keyword>
<dbReference type="Gene3D" id="3.40.1550.20">
    <property type="entry name" value="Transcriptional regulator MraZ domain"/>
    <property type="match status" value="1"/>
</dbReference>
<evidence type="ECO:0000256" key="7">
    <source>
        <dbReference type="HAMAP-Rule" id="MF_01008"/>
    </source>
</evidence>
<evidence type="ECO:0000259" key="8">
    <source>
        <dbReference type="PROSITE" id="PS51740"/>
    </source>
</evidence>
<evidence type="ECO:0000256" key="2">
    <source>
        <dbReference type="ARBA" id="ARBA00022490"/>
    </source>
</evidence>
<evidence type="ECO:0000313" key="9">
    <source>
        <dbReference type="EMBL" id="SMP05220.1"/>
    </source>
</evidence>
<feature type="domain" description="SpoVT-AbrB" evidence="8">
    <location>
        <begin position="83"/>
        <end position="126"/>
    </location>
</feature>
<dbReference type="EMBL" id="FXTT01000001">
    <property type="protein sequence ID" value="SMP05220.1"/>
    <property type="molecule type" value="Genomic_DNA"/>
</dbReference>
<proteinExistence type="inferred from homology"/>